<sequence length="72" mass="7913">MAKHIRPERLILRDMVFQPGKEVFQRNSKVVTDPTGCAIRFKTAVLSTLACQATRLYAHVTELSAASIVAGV</sequence>
<protein>
    <submittedName>
        <fullName evidence="1">Uncharacterized protein</fullName>
    </submittedName>
</protein>
<reference evidence="1" key="1">
    <citation type="submission" date="2019-08" db="EMBL/GenBank/DDBJ databases">
        <authorList>
            <person name="Kucharzyk K."/>
            <person name="Murdoch R.W."/>
            <person name="Higgins S."/>
            <person name="Loffler F."/>
        </authorList>
    </citation>
    <scope>NUCLEOTIDE SEQUENCE</scope>
</reference>
<name>A0A645HSV8_9ZZZZ</name>
<accession>A0A645HSV8</accession>
<dbReference type="EMBL" id="VSSQ01099481">
    <property type="protein sequence ID" value="MPN42037.1"/>
    <property type="molecule type" value="Genomic_DNA"/>
</dbReference>
<organism evidence="1">
    <name type="scientific">bioreactor metagenome</name>
    <dbReference type="NCBI Taxonomy" id="1076179"/>
    <lineage>
        <taxon>unclassified sequences</taxon>
        <taxon>metagenomes</taxon>
        <taxon>ecological metagenomes</taxon>
    </lineage>
</organism>
<gene>
    <name evidence="1" type="ORF">SDC9_189593</name>
</gene>
<evidence type="ECO:0000313" key="1">
    <source>
        <dbReference type="EMBL" id="MPN42037.1"/>
    </source>
</evidence>
<proteinExistence type="predicted"/>
<comment type="caution">
    <text evidence="1">The sequence shown here is derived from an EMBL/GenBank/DDBJ whole genome shotgun (WGS) entry which is preliminary data.</text>
</comment>
<dbReference type="AlphaFoldDB" id="A0A645HSV8"/>